<dbReference type="HOGENOM" id="CLU_2113253_0_0_1"/>
<dbReference type="EnsemblPlants" id="PGSC0003DMT400089505">
    <property type="protein sequence ID" value="PGSC0003DMT400089505"/>
    <property type="gene ID" value="PGSC0003DMG400039076"/>
</dbReference>
<proteinExistence type="predicted"/>
<evidence type="ECO:0000313" key="3">
    <source>
        <dbReference type="Proteomes" id="UP000011115"/>
    </source>
</evidence>
<reference evidence="3" key="1">
    <citation type="journal article" date="2011" name="Nature">
        <title>Genome sequence and analysis of the tuber crop potato.</title>
        <authorList>
            <consortium name="The Potato Genome Sequencing Consortium"/>
        </authorList>
    </citation>
    <scope>NUCLEOTIDE SEQUENCE [LARGE SCALE GENOMIC DNA]</scope>
    <source>
        <strain evidence="3">cv. DM1-3 516 R44</strain>
    </source>
</reference>
<dbReference type="Gramene" id="PGSC0003DMT400089505">
    <property type="protein sequence ID" value="PGSC0003DMT400089505"/>
    <property type="gene ID" value="PGSC0003DMG400039076"/>
</dbReference>
<dbReference type="InParanoid" id="M1DIA9"/>
<dbReference type="Proteomes" id="UP000011115">
    <property type="component" value="Unassembled WGS sequence"/>
</dbReference>
<organism evidence="2 3">
    <name type="scientific">Solanum tuberosum</name>
    <name type="common">Potato</name>
    <dbReference type="NCBI Taxonomy" id="4113"/>
    <lineage>
        <taxon>Eukaryota</taxon>
        <taxon>Viridiplantae</taxon>
        <taxon>Streptophyta</taxon>
        <taxon>Embryophyta</taxon>
        <taxon>Tracheophyta</taxon>
        <taxon>Spermatophyta</taxon>
        <taxon>Magnoliopsida</taxon>
        <taxon>eudicotyledons</taxon>
        <taxon>Gunneridae</taxon>
        <taxon>Pentapetalae</taxon>
        <taxon>asterids</taxon>
        <taxon>lamiids</taxon>
        <taxon>Solanales</taxon>
        <taxon>Solanaceae</taxon>
        <taxon>Solanoideae</taxon>
        <taxon>Solaneae</taxon>
        <taxon>Solanum</taxon>
    </lineage>
</organism>
<protein>
    <submittedName>
        <fullName evidence="2">Uncharacterized protein</fullName>
    </submittedName>
</protein>
<feature type="region of interest" description="Disordered" evidence="1">
    <location>
        <begin position="1"/>
        <end position="26"/>
    </location>
</feature>
<accession>M1DIA9</accession>
<sequence>MANLGVHNNPIGEGQGDGANVQPPGVFNVPAQFQGGHLIKNVERVQNSPAPRVRDNYMVDYDEVGSTGPIVLPPLPAEHTFVGRKGKIYRIYVYAVIYGSHRRSVGQSTDCGWHL</sequence>
<keyword evidence="3" id="KW-1185">Reference proteome</keyword>
<evidence type="ECO:0000256" key="1">
    <source>
        <dbReference type="SAM" id="MobiDB-lite"/>
    </source>
</evidence>
<evidence type="ECO:0000313" key="2">
    <source>
        <dbReference type="EnsemblPlants" id="PGSC0003DMT400089505"/>
    </source>
</evidence>
<name>M1DIA9_SOLTU</name>
<reference evidence="2" key="2">
    <citation type="submission" date="2015-06" db="UniProtKB">
        <authorList>
            <consortium name="EnsemblPlants"/>
        </authorList>
    </citation>
    <scope>IDENTIFICATION</scope>
    <source>
        <strain evidence="2">DM1-3 516 R44</strain>
    </source>
</reference>
<dbReference type="PaxDb" id="4113-PGSC0003DMT400089505"/>
<dbReference type="AlphaFoldDB" id="M1DIA9"/>